<comment type="similarity">
    <text evidence="7 8">Belongs to the PINc/VapC protein family.</text>
</comment>
<evidence type="ECO:0000256" key="6">
    <source>
        <dbReference type="ARBA" id="ARBA00022842"/>
    </source>
</evidence>
<keyword evidence="8" id="KW-0800">Toxin</keyword>
<feature type="binding site" evidence="8">
    <location>
        <position position="99"/>
    </location>
    <ligand>
        <name>Mg(2+)</name>
        <dbReference type="ChEBI" id="CHEBI:18420"/>
    </ligand>
</feature>
<feature type="domain" description="PIN" evidence="9">
    <location>
        <begin position="5"/>
        <end position="124"/>
    </location>
</feature>
<evidence type="ECO:0000256" key="5">
    <source>
        <dbReference type="ARBA" id="ARBA00022801"/>
    </source>
</evidence>
<dbReference type="EC" id="3.1.-.-" evidence="8"/>
<dbReference type="InterPro" id="IPR022907">
    <property type="entry name" value="VapC_family"/>
</dbReference>
<dbReference type="RefSeq" id="WP_067978670.1">
    <property type="nucleotide sequence ID" value="NZ_VMSD01000001.1"/>
</dbReference>
<keyword evidence="11" id="KW-1185">Reference proteome</keyword>
<sequence length="134" mass="14294">MAKLILDTGVLIAVDRGTVDLPQIISDDDNVAVASIVIAEYLTGLAGQTNPARQASAREFLTQFRAVVPSIPYDDTIAEQHAELLTCVRAAGTPRGAHDLIIAATARTTGRTLVTTDRRAKFEELPGVDVRLIG</sequence>
<evidence type="ECO:0000256" key="1">
    <source>
        <dbReference type="ARBA" id="ARBA00001946"/>
    </source>
</evidence>
<dbReference type="PANTHER" id="PTHR33653">
    <property type="entry name" value="RIBONUCLEASE VAPC2"/>
    <property type="match status" value="1"/>
</dbReference>
<dbReference type="PANTHER" id="PTHR33653:SF1">
    <property type="entry name" value="RIBONUCLEASE VAPC2"/>
    <property type="match status" value="1"/>
</dbReference>
<reference evidence="10 11" key="1">
    <citation type="submission" date="2019-07" db="EMBL/GenBank/DDBJ databases">
        <title>Genomic Encyclopedia of Type Strains, Phase IV (KMG-IV): sequencing the most valuable type-strain genomes for metagenomic binning, comparative biology and taxonomic classification.</title>
        <authorList>
            <person name="Goeker M."/>
        </authorList>
    </citation>
    <scope>NUCLEOTIDE SEQUENCE [LARGE SCALE GENOMIC DNA]</scope>
    <source>
        <strain evidence="10 11">DSM 44831</strain>
    </source>
</reference>
<dbReference type="InterPro" id="IPR029060">
    <property type="entry name" value="PIN-like_dom_sf"/>
</dbReference>
<comment type="cofactor">
    <cofactor evidence="1 8">
        <name>Mg(2+)</name>
        <dbReference type="ChEBI" id="CHEBI:18420"/>
    </cofactor>
</comment>
<dbReference type="EMBL" id="VMSD01000001">
    <property type="protein sequence ID" value="KAF0849233.1"/>
    <property type="molecule type" value="Genomic_DNA"/>
</dbReference>
<dbReference type="Proteomes" id="UP000798951">
    <property type="component" value="Unassembled WGS sequence"/>
</dbReference>
<comment type="function">
    <text evidence="8">Toxic component of a toxin-antitoxin (TA) system. An RNase.</text>
</comment>
<keyword evidence="10" id="KW-0255">Endonuclease</keyword>
<comment type="caution">
    <text evidence="10">The sequence shown here is derived from an EMBL/GenBank/DDBJ whole genome shotgun (WGS) entry which is preliminary data.</text>
</comment>
<keyword evidence="2 8" id="KW-1277">Toxin-antitoxin system</keyword>
<keyword evidence="6 8" id="KW-0460">Magnesium</keyword>
<evidence type="ECO:0000256" key="3">
    <source>
        <dbReference type="ARBA" id="ARBA00022722"/>
    </source>
</evidence>
<proteinExistence type="inferred from homology"/>
<accession>A0ABQ6YTV1</accession>
<evidence type="ECO:0000313" key="10">
    <source>
        <dbReference type="EMBL" id="KAF0849233.1"/>
    </source>
</evidence>
<protein>
    <recommendedName>
        <fullName evidence="8">Ribonuclease VapC</fullName>
        <shortName evidence="8">RNase VapC</shortName>
        <ecNumber evidence="8">3.1.-.-</ecNumber>
    </recommendedName>
    <alternativeName>
        <fullName evidence="8">Toxin VapC</fullName>
    </alternativeName>
</protein>
<evidence type="ECO:0000313" key="11">
    <source>
        <dbReference type="Proteomes" id="UP000798951"/>
    </source>
</evidence>
<name>A0ABQ6YTV1_9NOCA</name>
<evidence type="ECO:0000256" key="8">
    <source>
        <dbReference type="HAMAP-Rule" id="MF_00265"/>
    </source>
</evidence>
<keyword evidence="5 8" id="KW-0378">Hydrolase</keyword>
<evidence type="ECO:0000259" key="9">
    <source>
        <dbReference type="Pfam" id="PF01850"/>
    </source>
</evidence>
<dbReference type="InterPro" id="IPR002716">
    <property type="entry name" value="PIN_dom"/>
</dbReference>
<dbReference type="HAMAP" id="MF_00265">
    <property type="entry name" value="VapC_Nob1"/>
    <property type="match status" value="1"/>
</dbReference>
<gene>
    <name evidence="8" type="primary">vapC</name>
    <name evidence="10" type="ORF">FNL39_101670</name>
</gene>
<dbReference type="GO" id="GO:0004519">
    <property type="term" value="F:endonuclease activity"/>
    <property type="evidence" value="ECO:0007669"/>
    <property type="project" value="UniProtKB-KW"/>
</dbReference>
<dbReference type="Pfam" id="PF01850">
    <property type="entry name" value="PIN"/>
    <property type="match status" value="1"/>
</dbReference>
<evidence type="ECO:0000256" key="4">
    <source>
        <dbReference type="ARBA" id="ARBA00022723"/>
    </source>
</evidence>
<evidence type="ECO:0000256" key="7">
    <source>
        <dbReference type="ARBA" id="ARBA00038093"/>
    </source>
</evidence>
<keyword evidence="3 8" id="KW-0540">Nuclease</keyword>
<feature type="binding site" evidence="8">
    <location>
        <position position="7"/>
    </location>
    <ligand>
        <name>Mg(2+)</name>
        <dbReference type="ChEBI" id="CHEBI:18420"/>
    </ligand>
</feature>
<dbReference type="SUPFAM" id="SSF88723">
    <property type="entry name" value="PIN domain-like"/>
    <property type="match status" value="1"/>
</dbReference>
<keyword evidence="4 8" id="KW-0479">Metal-binding</keyword>
<dbReference type="Gene3D" id="3.40.50.1010">
    <property type="entry name" value="5'-nuclease"/>
    <property type="match status" value="1"/>
</dbReference>
<organism evidence="10 11">
    <name type="scientific">Nocardia caishijiensis</name>
    <dbReference type="NCBI Taxonomy" id="184756"/>
    <lineage>
        <taxon>Bacteria</taxon>
        <taxon>Bacillati</taxon>
        <taxon>Actinomycetota</taxon>
        <taxon>Actinomycetes</taxon>
        <taxon>Mycobacteriales</taxon>
        <taxon>Nocardiaceae</taxon>
        <taxon>Nocardia</taxon>
    </lineage>
</organism>
<dbReference type="InterPro" id="IPR050556">
    <property type="entry name" value="Type_II_TA_system_RNase"/>
</dbReference>
<evidence type="ECO:0000256" key="2">
    <source>
        <dbReference type="ARBA" id="ARBA00022649"/>
    </source>
</evidence>